<accession>A0A9D2QCH3</accession>
<proteinExistence type="predicted"/>
<dbReference type="Proteomes" id="UP000823858">
    <property type="component" value="Unassembled WGS sequence"/>
</dbReference>
<gene>
    <name evidence="1" type="ORF">H9751_00600</name>
</gene>
<comment type="caution">
    <text evidence="1">The sequence shown here is derived from an EMBL/GenBank/DDBJ whole genome shotgun (WGS) entry which is preliminary data.</text>
</comment>
<reference evidence="1" key="2">
    <citation type="submission" date="2021-04" db="EMBL/GenBank/DDBJ databases">
        <authorList>
            <person name="Gilroy R."/>
        </authorList>
    </citation>
    <scope>NUCLEOTIDE SEQUENCE</scope>
    <source>
        <strain evidence="1">ChiHjej13B12-4958</strain>
    </source>
</reference>
<organism evidence="1 2">
    <name type="scientific">Candidatus Corynebacterium faecigallinarum</name>
    <dbReference type="NCBI Taxonomy" id="2838528"/>
    <lineage>
        <taxon>Bacteria</taxon>
        <taxon>Bacillati</taxon>
        <taxon>Actinomycetota</taxon>
        <taxon>Actinomycetes</taxon>
        <taxon>Mycobacteriales</taxon>
        <taxon>Corynebacteriaceae</taxon>
        <taxon>Corynebacterium</taxon>
    </lineage>
</organism>
<evidence type="ECO:0000313" key="2">
    <source>
        <dbReference type="Proteomes" id="UP000823858"/>
    </source>
</evidence>
<protein>
    <submittedName>
        <fullName evidence="1">Uncharacterized protein</fullName>
    </submittedName>
</protein>
<reference evidence="1" key="1">
    <citation type="journal article" date="2021" name="PeerJ">
        <title>Extensive microbial diversity within the chicken gut microbiome revealed by metagenomics and culture.</title>
        <authorList>
            <person name="Gilroy R."/>
            <person name="Ravi A."/>
            <person name="Getino M."/>
            <person name="Pursley I."/>
            <person name="Horton D.L."/>
            <person name="Alikhan N.F."/>
            <person name="Baker D."/>
            <person name="Gharbi K."/>
            <person name="Hall N."/>
            <person name="Watson M."/>
            <person name="Adriaenssens E.M."/>
            <person name="Foster-Nyarko E."/>
            <person name="Jarju S."/>
            <person name="Secka A."/>
            <person name="Antonio M."/>
            <person name="Oren A."/>
            <person name="Chaudhuri R.R."/>
            <person name="La Ragione R."/>
            <person name="Hildebrand F."/>
            <person name="Pallen M.J."/>
        </authorList>
    </citation>
    <scope>NUCLEOTIDE SEQUENCE</scope>
    <source>
        <strain evidence="1">ChiHjej13B12-4958</strain>
    </source>
</reference>
<name>A0A9D2QCH3_9CORY</name>
<dbReference type="EMBL" id="DWVP01000001">
    <property type="protein sequence ID" value="HJC84055.1"/>
    <property type="molecule type" value="Genomic_DNA"/>
</dbReference>
<dbReference type="AlphaFoldDB" id="A0A9D2QCH3"/>
<evidence type="ECO:0000313" key="1">
    <source>
        <dbReference type="EMBL" id="HJC84055.1"/>
    </source>
</evidence>
<sequence length="76" mass="7527">MSNAWGTTAGGAGPDPGSVVLDPGTCASLRSEVDGAQVYAVVVDYGQDVSGLCAAEAAGGGYSRVLDNQASYRSPC</sequence>